<dbReference type="InterPro" id="IPR052207">
    <property type="entry name" value="Max-like/E-box_TFs"/>
</dbReference>
<dbReference type="InterPro" id="IPR036638">
    <property type="entry name" value="HLH_DNA-bd_sf"/>
</dbReference>
<keyword evidence="3" id="KW-0238">DNA-binding</keyword>
<dbReference type="PROSITE" id="PS50888">
    <property type="entry name" value="BHLH"/>
    <property type="match status" value="1"/>
</dbReference>
<keyword evidence="9" id="KW-1185">Reference proteome</keyword>
<accession>A7RTL8</accession>
<reference evidence="8 9" key="1">
    <citation type="journal article" date="2007" name="Science">
        <title>Sea anemone genome reveals ancestral eumetazoan gene repertoire and genomic organization.</title>
        <authorList>
            <person name="Putnam N.H."/>
            <person name="Srivastava M."/>
            <person name="Hellsten U."/>
            <person name="Dirks B."/>
            <person name="Chapman J."/>
            <person name="Salamov A."/>
            <person name="Terry A."/>
            <person name="Shapiro H."/>
            <person name="Lindquist E."/>
            <person name="Kapitonov V.V."/>
            <person name="Jurka J."/>
            <person name="Genikhovich G."/>
            <person name="Grigoriev I.V."/>
            <person name="Lucas S.M."/>
            <person name="Steele R.E."/>
            <person name="Finnerty J.R."/>
            <person name="Technau U."/>
            <person name="Martindale M.Q."/>
            <person name="Rokhsar D.S."/>
        </authorList>
    </citation>
    <scope>NUCLEOTIDE SEQUENCE [LARGE SCALE GENOMIC DNA]</scope>
    <source>
        <strain evidence="9">CH2 X CH6</strain>
    </source>
</reference>
<keyword evidence="2" id="KW-0805">Transcription regulation</keyword>
<evidence type="ECO:0000256" key="1">
    <source>
        <dbReference type="ARBA" id="ARBA00004123"/>
    </source>
</evidence>
<dbReference type="PANTHER" id="PTHR15741:SF27">
    <property type="entry name" value="TRANSCRIPTION FACTOR AP-4"/>
    <property type="match status" value="1"/>
</dbReference>
<protein>
    <recommendedName>
        <fullName evidence="7">BHLH domain-containing protein</fullName>
    </recommendedName>
</protein>
<evidence type="ECO:0000313" key="8">
    <source>
        <dbReference type="EMBL" id="EDO45234.1"/>
    </source>
</evidence>
<comment type="subcellular location">
    <subcellularLocation>
        <location evidence="1">Nucleus</location>
    </subcellularLocation>
</comment>
<keyword evidence="5" id="KW-0539">Nucleus</keyword>
<dbReference type="HOGENOM" id="CLU_861390_0_0_1"/>
<evidence type="ECO:0000256" key="2">
    <source>
        <dbReference type="ARBA" id="ARBA00023015"/>
    </source>
</evidence>
<gene>
    <name evidence="8" type="ORF">NEMVEDRAFT_v1g201969</name>
</gene>
<evidence type="ECO:0000256" key="3">
    <source>
        <dbReference type="ARBA" id="ARBA00023125"/>
    </source>
</evidence>
<feature type="domain" description="BHLH" evidence="7">
    <location>
        <begin position="19"/>
        <end position="69"/>
    </location>
</feature>
<dbReference type="Proteomes" id="UP000001593">
    <property type="component" value="Unassembled WGS sequence"/>
</dbReference>
<dbReference type="Gene3D" id="4.10.280.10">
    <property type="entry name" value="Helix-loop-helix DNA-binding domain"/>
    <property type="match status" value="1"/>
</dbReference>
<dbReference type="InParanoid" id="A7RTL8"/>
<proteinExistence type="predicted"/>
<dbReference type="Pfam" id="PF00010">
    <property type="entry name" value="HLH"/>
    <property type="match status" value="1"/>
</dbReference>
<evidence type="ECO:0000256" key="6">
    <source>
        <dbReference type="SAM" id="MobiDB-lite"/>
    </source>
</evidence>
<organism evidence="8 9">
    <name type="scientific">Nematostella vectensis</name>
    <name type="common">Starlet sea anemone</name>
    <dbReference type="NCBI Taxonomy" id="45351"/>
    <lineage>
        <taxon>Eukaryota</taxon>
        <taxon>Metazoa</taxon>
        <taxon>Cnidaria</taxon>
        <taxon>Anthozoa</taxon>
        <taxon>Hexacorallia</taxon>
        <taxon>Actiniaria</taxon>
        <taxon>Edwardsiidae</taxon>
        <taxon>Nematostella</taxon>
    </lineage>
</organism>
<dbReference type="GO" id="GO:0046983">
    <property type="term" value="F:protein dimerization activity"/>
    <property type="evidence" value="ECO:0007669"/>
    <property type="project" value="InterPro"/>
</dbReference>
<evidence type="ECO:0000256" key="5">
    <source>
        <dbReference type="ARBA" id="ARBA00023242"/>
    </source>
</evidence>
<dbReference type="GO" id="GO:0000981">
    <property type="term" value="F:DNA-binding transcription factor activity, RNA polymerase II-specific"/>
    <property type="evidence" value="ECO:0000318"/>
    <property type="project" value="GO_Central"/>
</dbReference>
<evidence type="ECO:0000313" key="9">
    <source>
        <dbReference type="Proteomes" id="UP000001593"/>
    </source>
</evidence>
<dbReference type="GO" id="GO:0005634">
    <property type="term" value="C:nucleus"/>
    <property type="evidence" value="ECO:0000318"/>
    <property type="project" value="GO_Central"/>
</dbReference>
<evidence type="ECO:0000256" key="4">
    <source>
        <dbReference type="ARBA" id="ARBA00023163"/>
    </source>
</evidence>
<keyword evidence="4" id="KW-0804">Transcription</keyword>
<sequence>MAEYHGNFKERCSDETDRSKRLNANLIERRRMQNINSGFATLKKLLPPSERKQTKAAILQQASQHIVGLQRAILQVKNENELLRHRLATSPGPQGSHYSLNTGRRVFHQDAPAASAKTTCAPQADMRYSVELSPPTETNACGHVDQACRSFHGNLPLPVLAPRELTNPQSKPHAPHMHAETSFVGAEASLSLAGAEMPYEHAHQGGLLTPPFTPPPHHQPRGTGMIKSQSYTYGLSMPHSENPDVRRSPYKEAAVTLFNSPCQFELDMSRMWSASNDRKACPKGVKNKLFARLESETHAREGIQCSDGNLDCLLTAISIVEET</sequence>
<dbReference type="PANTHER" id="PTHR15741">
    <property type="entry name" value="BASIC HELIX-LOOP-HELIX ZIP TRANSCRIPTION FACTOR"/>
    <property type="match status" value="1"/>
</dbReference>
<dbReference type="AlphaFoldDB" id="A7RTL8"/>
<dbReference type="EMBL" id="DS469537">
    <property type="protein sequence ID" value="EDO45234.1"/>
    <property type="molecule type" value="Genomic_DNA"/>
</dbReference>
<dbReference type="SMART" id="SM00353">
    <property type="entry name" value="HLH"/>
    <property type="match status" value="1"/>
</dbReference>
<dbReference type="SUPFAM" id="SSF47459">
    <property type="entry name" value="HLH, helix-loop-helix DNA-binding domain"/>
    <property type="match status" value="1"/>
</dbReference>
<dbReference type="GO" id="GO:0000978">
    <property type="term" value="F:RNA polymerase II cis-regulatory region sequence-specific DNA binding"/>
    <property type="evidence" value="ECO:0000318"/>
    <property type="project" value="GO_Central"/>
</dbReference>
<name>A7RTL8_NEMVE</name>
<dbReference type="GO" id="GO:0006357">
    <property type="term" value="P:regulation of transcription by RNA polymerase II"/>
    <property type="evidence" value="ECO:0000318"/>
    <property type="project" value="GO_Central"/>
</dbReference>
<evidence type="ECO:0000259" key="7">
    <source>
        <dbReference type="PROSITE" id="PS50888"/>
    </source>
</evidence>
<dbReference type="InterPro" id="IPR011598">
    <property type="entry name" value="bHLH_dom"/>
</dbReference>
<feature type="region of interest" description="Disordered" evidence="6">
    <location>
        <begin position="202"/>
        <end position="226"/>
    </location>
</feature>